<evidence type="ECO:0000256" key="2">
    <source>
        <dbReference type="ARBA" id="ARBA00008874"/>
    </source>
</evidence>
<evidence type="ECO:0000256" key="10">
    <source>
        <dbReference type="PIRSR" id="PIRSR038172-1"/>
    </source>
</evidence>
<dbReference type="PROSITE" id="PS50011">
    <property type="entry name" value="PROTEIN_KINASE_DOM"/>
    <property type="match status" value="1"/>
</dbReference>
<accession>A0A8K9XGU8</accession>
<dbReference type="Pfam" id="PF00069">
    <property type="entry name" value="Pkinase"/>
    <property type="match status" value="1"/>
</dbReference>
<dbReference type="GO" id="GO:0008349">
    <property type="term" value="F:MAP kinase kinase kinase kinase activity"/>
    <property type="evidence" value="ECO:0007669"/>
    <property type="project" value="InterPro"/>
</dbReference>
<dbReference type="InterPro" id="IPR021160">
    <property type="entry name" value="MAPKKKK"/>
</dbReference>
<dbReference type="PANTHER" id="PTHR48012:SF19">
    <property type="entry name" value="MITOGEN-ACTIVATED PROTEIN KINASE KINASE KINASE KINASE 5"/>
    <property type="match status" value="1"/>
</dbReference>
<evidence type="ECO:0000256" key="9">
    <source>
        <dbReference type="ARBA" id="ARBA00022840"/>
    </source>
</evidence>
<organism evidence="15 16">
    <name type="scientific">Oncorhynchus mykiss</name>
    <name type="common">Rainbow trout</name>
    <name type="synonym">Salmo gairdneri</name>
    <dbReference type="NCBI Taxonomy" id="8022"/>
    <lineage>
        <taxon>Eukaryota</taxon>
        <taxon>Metazoa</taxon>
        <taxon>Chordata</taxon>
        <taxon>Craniata</taxon>
        <taxon>Vertebrata</taxon>
        <taxon>Euteleostomi</taxon>
        <taxon>Actinopterygii</taxon>
        <taxon>Neopterygii</taxon>
        <taxon>Teleostei</taxon>
        <taxon>Protacanthopterygii</taxon>
        <taxon>Salmoniformes</taxon>
        <taxon>Salmonidae</taxon>
        <taxon>Salmoninae</taxon>
        <taxon>Oncorhynchus</taxon>
    </lineage>
</organism>
<dbReference type="SUPFAM" id="SSF56112">
    <property type="entry name" value="Protein kinase-like (PK-like)"/>
    <property type="match status" value="1"/>
</dbReference>
<reference evidence="15" key="2">
    <citation type="submission" date="2025-08" db="UniProtKB">
        <authorList>
            <consortium name="Ensembl"/>
        </authorList>
    </citation>
    <scope>IDENTIFICATION</scope>
</reference>
<evidence type="ECO:0000256" key="3">
    <source>
        <dbReference type="ARBA" id="ARBA00012513"/>
    </source>
</evidence>
<evidence type="ECO:0000256" key="11">
    <source>
        <dbReference type="PIRSR" id="PIRSR038172-2"/>
    </source>
</evidence>
<dbReference type="InterPro" id="IPR011009">
    <property type="entry name" value="Kinase-like_dom_sf"/>
</dbReference>
<keyword evidence="16" id="KW-1185">Reference proteome</keyword>
<evidence type="ECO:0000259" key="14">
    <source>
        <dbReference type="PROSITE" id="PS50219"/>
    </source>
</evidence>
<dbReference type="GeneTree" id="ENSGT00940000158072"/>
<evidence type="ECO:0000256" key="5">
    <source>
        <dbReference type="ARBA" id="ARBA00022553"/>
    </source>
</evidence>
<dbReference type="InterPro" id="IPR017441">
    <property type="entry name" value="Protein_kinase_ATP_BS"/>
</dbReference>
<sequence>IPSGEIQRKNPQQDFELIQRVGSGTYGDVYKARNIQTGELAAVKIIKLEPGDDFSIIQQEIFMVKECMHHNIVAYFGSYLCRDKLWICMEYCGGGSLQDIYHVTGPLSELQIAYVCRETIQVITLRYSFLDTDSILSLVVPADFGVAAKITATIAKRKSFIGTPYWMAPEVAAVEKNGGYNQLCDIWAVGITSIELAELQPPMFDLHPMRALFLMSKSSFQPPKLKHKTKWTTAFHNFVKVSLTKNPKKRPTAEKLLTHLFVGQTGLTRKVALELLDKRNNPDNHQHFSEVDDDDLEPLSAVRHIIRSTNKHSRMGACFSKVFDGCPLNINCATSWIHPDTKDQYLIFGTEDGIYTLNLNELHEATMEQLFPRKCTWLYIINNNLMSLSGKTFQLYSHNLIGLFEQLKKPGLASQFHTHRFPDKMLPRRFALTTKIPDTKGCHKCCIVRNPYTGHKYLCGALQFGIILLQWYEPMQRFMLIKHFDFPLPNPLKVFEMLVVPEQEYPMVCIAVSQATEPGQVVHFETINLNSCSSWFTEMGSMDAIHVTQLERDTLLVCLDKNLKIVNLQGRLKSNKKLASELSFDFTIGSVVCLQDSVLAFWKHGMQGKSFKSNEVTQEISDPSRVFRLLGSDRVVVLESRPTDNPTALSNLYILAGHENSY</sequence>
<dbReference type="InterPro" id="IPR050629">
    <property type="entry name" value="STE20/SPS1-PAK"/>
</dbReference>
<feature type="domain" description="CNH" evidence="14">
    <location>
        <begin position="327"/>
        <end position="635"/>
    </location>
</feature>
<protein>
    <recommendedName>
        <fullName evidence="3">non-specific serine/threonine protein kinase</fullName>
        <ecNumber evidence="3">2.7.11.1</ecNumber>
    </recommendedName>
</protein>
<keyword evidence="4" id="KW-0723">Serine/threonine-protein kinase</keyword>
<keyword evidence="9 11" id="KW-0067">ATP-binding</keyword>
<dbReference type="FunFam" id="1.10.510.10:FF:000031">
    <property type="entry name" value="Mitogen-activated protein kinase kinase kinase kinase"/>
    <property type="match status" value="1"/>
</dbReference>
<dbReference type="Gene3D" id="1.10.510.10">
    <property type="entry name" value="Transferase(Phosphotransferase) domain 1"/>
    <property type="match status" value="2"/>
</dbReference>
<dbReference type="InterPro" id="IPR001180">
    <property type="entry name" value="CNH_dom"/>
</dbReference>
<reference evidence="15" key="1">
    <citation type="submission" date="2020-07" db="EMBL/GenBank/DDBJ databases">
        <title>A long reads based de novo assembly of the rainbow trout Arlee double haploid line genome.</title>
        <authorList>
            <person name="Gao G."/>
            <person name="Palti Y."/>
        </authorList>
    </citation>
    <scope>NUCLEOTIDE SEQUENCE [LARGE SCALE GENOMIC DNA]</scope>
</reference>
<dbReference type="GO" id="GO:0005737">
    <property type="term" value="C:cytoplasm"/>
    <property type="evidence" value="ECO:0007669"/>
    <property type="project" value="TreeGrafter"/>
</dbReference>
<evidence type="ECO:0000259" key="13">
    <source>
        <dbReference type="PROSITE" id="PS50011"/>
    </source>
</evidence>
<dbReference type="SMART" id="SM00036">
    <property type="entry name" value="CNH"/>
    <property type="match status" value="1"/>
</dbReference>
<evidence type="ECO:0000256" key="8">
    <source>
        <dbReference type="ARBA" id="ARBA00022777"/>
    </source>
</evidence>
<reference evidence="15" key="3">
    <citation type="submission" date="2025-09" db="UniProtKB">
        <authorList>
            <consortium name="Ensembl"/>
        </authorList>
    </citation>
    <scope>IDENTIFICATION</scope>
</reference>
<dbReference type="Pfam" id="PF00780">
    <property type="entry name" value="CNH"/>
    <property type="match status" value="1"/>
</dbReference>
<evidence type="ECO:0000256" key="6">
    <source>
        <dbReference type="ARBA" id="ARBA00022679"/>
    </source>
</evidence>
<feature type="binding site" evidence="11">
    <location>
        <begin position="21"/>
        <end position="29"/>
    </location>
    <ligand>
        <name>ATP</name>
        <dbReference type="ChEBI" id="CHEBI:30616"/>
    </ligand>
</feature>
<proteinExistence type="inferred from homology"/>
<comment type="cofactor">
    <cofactor evidence="1">
        <name>Mg(2+)</name>
        <dbReference type="ChEBI" id="CHEBI:18420"/>
    </cofactor>
</comment>
<feature type="binding site" evidence="11 12">
    <location>
        <position position="44"/>
    </location>
    <ligand>
        <name>ATP</name>
        <dbReference type="ChEBI" id="CHEBI:30616"/>
    </ligand>
</feature>
<evidence type="ECO:0000313" key="16">
    <source>
        <dbReference type="Proteomes" id="UP000694395"/>
    </source>
</evidence>
<dbReference type="AlphaFoldDB" id="A0A8K9XGU8"/>
<comment type="similarity">
    <text evidence="2">Belongs to the protein kinase superfamily. STE Ser/Thr protein kinase family. STE20 subfamily.</text>
</comment>
<dbReference type="InterPro" id="IPR000719">
    <property type="entry name" value="Prot_kinase_dom"/>
</dbReference>
<dbReference type="PANTHER" id="PTHR48012">
    <property type="entry name" value="STERILE20-LIKE KINASE, ISOFORM B-RELATED"/>
    <property type="match status" value="1"/>
</dbReference>
<dbReference type="Proteomes" id="UP000694395">
    <property type="component" value="Chromosome 25"/>
</dbReference>
<dbReference type="GO" id="GO:0005524">
    <property type="term" value="F:ATP binding"/>
    <property type="evidence" value="ECO:0007669"/>
    <property type="project" value="UniProtKB-UniRule"/>
</dbReference>
<dbReference type="PIRSF" id="PIRSF038172">
    <property type="entry name" value="MAPKKKK"/>
    <property type="match status" value="1"/>
</dbReference>
<evidence type="ECO:0000256" key="1">
    <source>
        <dbReference type="ARBA" id="ARBA00001946"/>
    </source>
</evidence>
<keyword evidence="7 11" id="KW-0547">Nucleotide-binding</keyword>
<dbReference type="PROSITE" id="PS50219">
    <property type="entry name" value="CNH"/>
    <property type="match status" value="1"/>
</dbReference>
<feature type="domain" description="Protein kinase" evidence="13">
    <location>
        <begin position="15"/>
        <end position="262"/>
    </location>
</feature>
<evidence type="ECO:0000256" key="4">
    <source>
        <dbReference type="ARBA" id="ARBA00022527"/>
    </source>
</evidence>
<name>A0A8K9XGU8_ONCMY</name>
<keyword evidence="8" id="KW-0418">Kinase</keyword>
<evidence type="ECO:0000256" key="12">
    <source>
        <dbReference type="PROSITE-ProRule" id="PRU10141"/>
    </source>
</evidence>
<evidence type="ECO:0000256" key="7">
    <source>
        <dbReference type="ARBA" id="ARBA00022741"/>
    </source>
</evidence>
<feature type="active site" description="Proton acceptor" evidence="10">
    <location>
        <position position="131"/>
    </location>
</feature>
<dbReference type="Ensembl" id="ENSOMYT00000123343.1">
    <property type="protein sequence ID" value="ENSOMYP00000133346.1"/>
    <property type="gene ID" value="ENSOMYG00000052517.1"/>
</dbReference>
<keyword evidence="6" id="KW-0808">Transferase</keyword>
<dbReference type="EC" id="2.7.11.1" evidence="3"/>
<dbReference type="PROSITE" id="PS00107">
    <property type="entry name" value="PROTEIN_KINASE_ATP"/>
    <property type="match status" value="1"/>
</dbReference>
<evidence type="ECO:0000313" key="15">
    <source>
        <dbReference type="Ensembl" id="ENSOMYP00000133346.1"/>
    </source>
</evidence>
<keyword evidence="5" id="KW-0597">Phosphoprotein</keyword>